<dbReference type="GO" id="GO:0032259">
    <property type="term" value="P:methylation"/>
    <property type="evidence" value="ECO:0007669"/>
    <property type="project" value="UniProtKB-KW"/>
</dbReference>
<dbReference type="CDD" id="cd02440">
    <property type="entry name" value="AdoMet_MTases"/>
    <property type="match status" value="1"/>
</dbReference>
<dbReference type="PRINTS" id="PR00996">
    <property type="entry name" value="CHERMTFRASE"/>
</dbReference>
<dbReference type="SUPFAM" id="SSF53335">
    <property type="entry name" value="S-adenosyl-L-methionine-dependent methyltransferases"/>
    <property type="match status" value="1"/>
</dbReference>
<organism evidence="6 7">
    <name type="scientific">Myxococcus fulvus (strain ATCC BAA-855 / HW-1)</name>
    <dbReference type="NCBI Taxonomy" id="483219"/>
    <lineage>
        <taxon>Bacteria</taxon>
        <taxon>Pseudomonadati</taxon>
        <taxon>Myxococcota</taxon>
        <taxon>Myxococcia</taxon>
        <taxon>Myxococcales</taxon>
        <taxon>Cystobacterineae</taxon>
        <taxon>Myxococcaceae</taxon>
        <taxon>Myxococcus</taxon>
    </lineage>
</organism>
<sequence>MRAFLSARTGMALSGPQVRRLDERLAARSQGLTPHQYLMFLQSPSGVTDLEDLIAAVVVNKTDLFRDAVQLTAFRAQVLSPLVARTRRPLRVWSAGCSTGEEVATLLVLLADAGADPESTVLGTDIAGDALRRAQWLAFSREQLRRVPDELRSRYFVRSGSREALAPALRERASFQCHNLMETPYPVAPGGGGFDVIFCRNVLIYFTAEAFHRTVEALAGSLAPGGVLVLSASEPLLRVPPSLRVHRGEQAFFYVRSEEAGAVPPSPNGEAAVTNGRRTEGRVAASSPARPQRAPAVGGEAAMIREGRSGEAARIAPVRAGASGAGASGLPARGAAREASRGGANVPGSHGMEASALSSAVSPSPDGLAADALGAPAASAPGPESHAEADLLFACVLDGAASGVSDAVAERDLRHCLALDPDHAAARYLLGLLLEQCQRPADAAAEYRRAFQALESGRARPVAFFLNAERLRVACAHAAERLEFSGRRR</sequence>
<dbReference type="Proteomes" id="UP000000488">
    <property type="component" value="Chromosome"/>
</dbReference>
<dbReference type="PROSITE" id="PS50123">
    <property type="entry name" value="CHER"/>
    <property type="match status" value="1"/>
</dbReference>
<evidence type="ECO:0000313" key="6">
    <source>
        <dbReference type="EMBL" id="AEI68617.1"/>
    </source>
</evidence>
<protein>
    <submittedName>
        <fullName evidence="6">Chemotaxis protein methyltransferase CheR</fullName>
    </submittedName>
</protein>
<proteinExistence type="predicted"/>
<dbReference type="SUPFAM" id="SSF48452">
    <property type="entry name" value="TPR-like"/>
    <property type="match status" value="1"/>
</dbReference>
<evidence type="ECO:0000256" key="4">
    <source>
        <dbReference type="SAM" id="MobiDB-lite"/>
    </source>
</evidence>
<gene>
    <name evidence="6" type="ordered locus">LILAB_33680</name>
</gene>
<evidence type="ECO:0000313" key="7">
    <source>
        <dbReference type="Proteomes" id="UP000000488"/>
    </source>
</evidence>
<evidence type="ECO:0000259" key="5">
    <source>
        <dbReference type="PROSITE" id="PS50123"/>
    </source>
</evidence>
<name>F8CF29_MYXFH</name>
<dbReference type="eggNOG" id="COG1352">
    <property type="taxonomic scope" value="Bacteria"/>
</dbReference>
<feature type="compositionally biased region" description="Low complexity" evidence="4">
    <location>
        <begin position="354"/>
        <end position="366"/>
    </location>
</feature>
<dbReference type="PANTHER" id="PTHR24422">
    <property type="entry name" value="CHEMOTAXIS PROTEIN METHYLTRANSFERASE"/>
    <property type="match status" value="1"/>
</dbReference>
<dbReference type="InterPro" id="IPR050903">
    <property type="entry name" value="Bact_Chemotaxis_MeTrfase"/>
</dbReference>
<dbReference type="PANTHER" id="PTHR24422:SF19">
    <property type="entry name" value="CHEMOTAXIS PROTEIN METHYLTRANSFERASE"/>
    <property type="match status" value="1"/>
</dbReference>
<keyword evidence="3" id="KW-0949">S-adenosyl-L-methionine</keyword>
<dbReference type="KEGG" id="mfu:LILAB_33680"/>
<dbReference type="Pfam" id="PF01739">
    <property type="entry name" value="CheR"/>
    <property type="match status" value="1"/>
</dbReference>
<dbReference type="HOGENOM" id="CLU_025854_4_1_7"/>
<dbReference type="Gene3D" id="3.40.50.150">
    <property type="entry name" value="Vaccinia Virus protein VP39"/>
    <property type="match status" value="1"/>
</dbReference>
<dbReference type="Gene3D" id="1.25.40.10">
    <property type="entry name" value="Tetratricopeptide repeat domain"/>
    <property type="match status" value="1"/>
</dbReference>
<dbReference type="AlphaFoldDB" id="F8CF29"/>
<dbReference type="GO" id="GO:0008757">
    <property type="term" value="F:S-adenosylmethionine-dependent methyltransferase activity"/>
    <property type="evidence" value="ECO:0007669"/>
    <property type="project" value="InterPro"/>
</dbReference>
<evidence type="ECO:0000256" key="1">
    <source>
        <dbReference type="ARBA" id="ARBA00022603"/>
    </source>
</evidence>
<dbReference type="InterPro" id="IPR022642">
    <property type="entry name" value="CheR_C"/>
</dbReference>
<evidence type="ECO:0000256" key="2">
    <source>
        <dbReference type="ARBA" id="ARBA00022679"/>
    </source>
</evidence>
<dbReference type="InterPro" id="IPR011990">
    <property type="entry name" value="TPR-like_helical_dom_sf"/>
</dbReference>
<dbReference type="eggNOG" id="COG0457">
    <property type="taxonomic scope" value="Bacteria"/>
</dbReference>
<feature type="region of interest" description="Disordered" evidence="4">
    <location>
        <begin position="320"/>
        <end position="366"/>
    </location>
</feature>
<accession>F8CF29</accession>
<dbReference type="SMART" id="SM00138">
    <property type="entry name" value="MeTrc"/>
    <property type="match status" value="1"/>
</dbReference>
<dbReference type="STRING" id="483219.LILAB_33680"/>
<feature type="compositionally biased region" description="Low complexity" evidence="4">
    <location>
        <begin position="282"/>
        <end position="297"/>
    </location>
</feature>
<dbReference type="EMBL" id="CP002830">
    <property type="protein sequence ID" value="AEI68617.1"/>
    <property type="molecule type" value="Genomic_DNA"/>
</dbReference>
<dbReference type="InterPro" id="IPR000780">
    <property type="entry name" value="CheR_MeTrfase"/>
</dbReference>
<feature type="region of interest" description="Disordered" evidence="4">
    <location>
        <begin position="263"/>
        <end position="302"/>
    </location>
</feature>
<reference evidence="6 7" key="1">
    <citation type="journal article" date="2011" name="J. Bacteriol.">
        <title>Genome sequence of the halotolerant marine bacterium Myxococcus fulvus HW-1.</title>
        <authorList>
            <person name="Li Z.F."/>
            <person name="Li X."/>
            <person name="Liu H."/>
            <person name="Liu X."/>
            <person name="Han K."/>
            <person name="Wu Z.H."/>
            <person name="Hu W."/>
            <person name="Li F.F."/>
            <person name="Li Y.Z."/>
        </authorList>
    </citation>
    <scope>NUCLEOTIDE SEQUENCE [LARGE SCALE GENOMIC DNA]</scope>
    <source>
        <strain evidence="7">ATCC BAA-855 / HW-1</strain>
    </source>
</reference>
<evidence type="ECO:0000256" key="3">
    <source>
        <dbReference type="ARBA" id="ARBA00022691"/>
    </source>
</evidence>
<keyword evidence="1 6" id="KW-0489">Methyltransferase</keyword>
<keyword evidence="2 6" id="KW-0808">Transferase</keyword>
<dbReference type="InterPro" id="IPR029063">
    <property type="entry name" value="SAM-dependent_MTases_sf"/>
</dbReference>
<feature type="domain" description="CheR-type methyltransferase" evidence="5">
    <location>
        <begin position="1"/>
        <end position="259"/>
    </location>
</feature>